<feature type="region of interest" description="Disordered" evidence="1">
    <location>
        <begin position="149"/>
        <end position="181"/>
    </location>
</feature>
<evidence type="ECO:0000256" key="1">
    <source>
        <dbReference type="SAM" id="MobiDB-lite"/>
    </source>
</evidence>
<dbReference type="Proteomes" id="UP000750711">
    <property type="component" value="Unassembled WGS sequence"/>
</dbReference>
<feature type="region of interest" description="Disordered" evidence="1">
    <location>
        <begin position="315"/>
        <end position="359"/>
    </location>
</feature>
<name>A0A9P8LC42_9PEZI</name>
<feature type="compositionally biased region" description="Basic and acidic residues" evidence="1">
    <location>
        <begin position="149"/>
        <end position="162"/>
    </location>
</feature>
<sequence length="382" mass="42159">MAPSHAADVSSKQPQHAPKSIHLTDSILHPFLDPNFSSTDYLNATLPTLSVSPRQHHQSTPSVALAELSTQTQTLLSQLSAHTSRLSNTLTQLTDEMLRSGSRLAYEVEVLRGEAMGLSEALNEGLTADVKRFVRGGLYADVAPAEQERSLNGDARDRRRTEGALADTKEAEDEAAQEPDLPPYITQLRTLTLVSKRLETVIKVFGDAMDWTIPPSETSLASSFISVSAPEPGSQLYSQEEKGQEVTRKLRAEIEDLLVSSGNDVDDARSIETARTRVGELRTLALVWKGTAEEKARLKLVEELARLVEDRQKAFERESDERRRRRGATHAERTAVASRRQDAPPLRVGEVPETGDQGRFNWGGKDGGYGFINHLQKMRSGL</sequence>
<gene>
    <name evidence="2" type="ORF">GP486_003841</name>
</gene>
<reference evidence="2" key="1">
    <citation type="submission" date="2021-03" db="EMBL/GenBank/DDBJ databases">
        <title>Comparative genomics and phylogenomic investigation of the class Geoglossomycetes provide insights into ecological specialization and systematics.</title>
        <authorList>
            <person name="Melie T."/>
            <person name="Pirro S."/>
            <person name="Miller A.N."/>
            <person name="Quandt A."/>
        </authorList>
    </citation>
    <scope>NUCLEOTIDE SEQUENCE</scope>
    <source>
        <strain evidence="2">CAQ_001_2017</strain>
    </source>
</reference>
<evidence type="ECO:0000313" key="3">
    <source>
        <dbReference type="Proteomes" id="UP000750711"/>
    </source>
</evidence>
<dbReference type="AlphaFoldDB" id="A0A9P8LC42"/>
<dbReference type="Gene3D" id="6.10.250.2790">
    <property type="match status" value="1"/>
</dbReference>
<organism evidence="2 3">
    <name type="scientific">Trichoglossum hirsutum</name>
    <dbReference type="NCBI Taxonomy" id="265104"/>
    <lineage>
        <taxon>Eukaryota</taxon>
        <taxon>Fungi</taxon>
        <taxon>Dikarya</taxon>
        <taxon>Ascomycota</taxon>
        <taxon>Pezizomycotina</taxon>
        <taxon>Geoglossomycetes</taxon>
        <taxon>Geoglossales</taxon>
        <taxon>Geoglossaceae</taxon>
        <taxon>Trichoglossum</taxon>
    </lineage>
</organism>
<proteinExistence type="predicted"/>
<evidence type="ECO:0000313" key="2">
    <source>
        <dbReference type="EMBL" id="KAH0559640.1"/>
    </source>
</evidence>
<comment type="caution">
    <text evidence="2">The sequence shown here is derived from an EMBL/GenBank/DDBJ whole genome shotgun (WGS) entry which is preliminary data.</text>
</comment>
<accession>A0A9P8LC42</accession>
<protein>
    <submittedName>
        <fullName evidence="2">Uncharacterized protein</fullName>
    </submittedName>
</protein>
<keyword evidence="3" id="KW-1185">Reference proteome</keyword>
<dbReference type="EMBL" id="JAGHQM010000551">
    <property type="protein sequence ID" value="KAH0559640.1"/>
    <property type="molecule type" value="Genomic_DNA"/>
</dbReference>